<evidence type="ECO:0000313" key="9">
    <source>
        <dbReference type="EMBL" id="KGF44104.1"/>
    </source>
</evidence>
<evidence type="ECO:0000256" key="5">
    <source>
        <dbReference type="SAM" id="MobiDB-lite"/>
    </source>
</evidence>
<protein>
    <submittedName>
        <fullName evidence="9">Protease</fullName>
    </submittedName>
</protein>
<evidence type="ECO:0000259" key="7">
    <source>
        <dbReference type="Pfam" id="PF01694"/>
    </source>
</evidence>
<evidence type="ECO:0000256" key="3">
    <source>
        <dbReference type="ARBA" id="ARBA00022989"/>
    </source>
</evidence>
<keyword evidence="4 6" id="KW-0472">Membrane</keyword>
<dbReference type="InterPro" id="IPR035952">
    <property type="entry name" value="Rhomboid-like_sf"/>
</dbReference>
<keyword evidence="3 6" id="KW-1133">Transmembrane helix</keyword>
<keyword evidence="9" id="KW-0378">Hydrolase</keyword>
<dbReference type="SUPFAM" id="SSF144091">
    <property type="entry name" value="Rhomboid-like"/>
    <property type="match status" value="1"/>
</dbReference>
<feature type="domain" description="Peptidase S54 rhomboid" evidence="7">
    <location>
        <begin position="47"/>
        <end position="212"/>
    </location>
</feature>
<comment type="subcellular location">
    <subcellularLocation>
        <location evidence="1">Membrane</location>
        <topology evidence="1">Multi-pass membrane protein</topology>
    </subcellularLocation>
</comment>
<dbReference type="GO" id="GO:0016020">
    <property type="term" value="C:membrane"/>
    <property type="evidence" value="ECO:0007669"/>
    <property type="project" value="UniProtKB-SubCell"/>
</dbReference>
<dbReference type="OrthoDB" id="9807874at2"/>
<feature type="compositionally biased region" description="Low complexity" evidence="5">
    <location>
        <begin position="253"/>
        <end position="264"/>
    </location>
</feature>
<evidence type="ECO:0000256" key="6">
    <source>
        <dbReference type="SAM" id="Phobius"/>
    </source>
</evidence>
<evidence type="ECO:0000256" key="1">
    <source>
        <dbReference type="ARBA" id="ARBA00004141"/>
    </source>
</evidence>
<reference evidence="9 10" key="1">
    <citation type="submission" date="2014-07" db="EMBL/GenBank/DDBJ databases">
        <authorList>
            <person name="McCorrison J."/>
            <person name="Sanka R."/>
            <person name="Torralba M."/>
            <person name="Gillis M."/>
            <person name="Haft D.H."/>
            <person name="Methe B."/>
            <person name="Sutton G."/>
            <person name="Nelson K.E."/>
        </authorList>
    </citation>
    <scope>NUCLEOTIDE SEQUENCE [LARGE SCALE GENOMIC DNA]</scope>
    <source>
        <strain evidence="9 10">DNF00320</strain>
    </source>
</reference>
<dbReference type="Pfam" id="PF01694">
    <property type="entry name" value="Rhomboid"/>
    <property type="match status" value="1"/>
</dbReference>
<dbReference type="Pfam" id="PF20216">
    <property type="entry name" value="DUF6576"/>
    <property type="match status" value="1"/>
</dbReference>
<gene>
    <name evidence="9" type="ORF">HMPREF0647_07930</name>
</gene>
<dbReference type="PANTHER" id="PTHR43066:SF11">
    <property type="entry name" value="PEPTIDASE S54 RHOMBOID DOMAIN-CONTAINING PROTEIN"/>
    <property type="match status" value="1"/>
</dbReference>
<organism evidence="9 10">
    <name type="scientific">Prevotella bivia DNF00320</name>
    <dbReference type="NCBI Taxonomy" id="1401068"/>
    <lineage>
        <taxon>Bacteria</taxon>
        <taxon>Pseudomonadati</taxon>
        <taxon>Bacteroidota</taxon>
        <taxon>Bacteroidia</taxon>
        <taxon>Bacteroidales</taxon>
        <taxon>Prevotellaceae</taxon>
        <taxon>Prevotella</taxon>
    </lineage>
</organism>
<dbReference type="RefSeq" id="WP_036867587.1">
    <property type="nucleotide sequence ID" value="NZ_JRNQ01000050.1"/>
</dbReference>
<proteinExistence type="predicted"/>
<keyword evidence="9" id="KW-0645">Protease</keyword>
<dbReference type="InterPro" id="IPR022764">
    <property type="entry name" value="Peptidase_S54_rhomboid_dom"/>
</dbReference>
<feature type="transmembrane region" description="Helical" evidence="6">
    <location>
        <begin position="169"/>
        <end position="189"/>
    </location>
</feature>
<feature type="transmembrane region" description="Helical" evidence="6">
    <location>
        <begin position="132"/>
        <end position="157"/>
    </location>
</feature>
<dbReference type="AlphaFoldDB" id="A0A096CFR3"/>
<dbReference type="GO" id="GO:0006508">
    <property type="term" value="P:proteolysis"/>
    <property type="evidence" value="ECO:0007669"/>
    <property type="project" value="UniProtKB-KW"/>
</dbReference>
<evidence type="ECO:0000256" key="4">
    <source>
        <dbReference type="ARBA" id="ARBA00023136"/>
    </source>
</evidence>
<accession>A0A096CFR3</accession>
<evidence type="ECO:0000259" key="8">
    <source>
        <dbReference type="Pfam" id="PF20216"/>
    </source>
</evidence>
<feature type="region of interest" description="Disordered" evidence="5">
    <location>
        <begin position="245"/>
        <end position="283"/>
    </location>
</feature>
<dbReference type="PANTHER" id="PTHR43066">
    <property type="entry name" value="RHOMBOID-RELATED PROTEIN"/>
    <property type="match status" value="1"/>
</dbReference>
<feature type="domain" description="DUF6576" evidence="8">
    <location>
        <begin position="275"/>
        <end position="317"/>
    </location>
</feature>
<evidence type="ECO:0000256" key="2">
    <source>
        <dbReference type="ARBA" id="ARBA00022692"/>
    </source>
</evidence>
<sequence>MRNIPTVTKNLLFINIIAFIATYVFKRAGIDLTKTFGLHFILASDFHIWQFVTYMFMHAGFMHILMNMFMLWMFGMVVERVWGAKKFLFYYIVCGIGAGFCQELAQFVSYSIEGLAAYNTVSMYGQAVPMDAYLNLWTTVGASGAIYAVLLAFGMLFPEERMFIIPIPVPIKAKWIIVGSVAMELFSAFGTSNDGVAHLAHLGGMLFGFILIKYWKKHPYGGYNNFGMNSGSDFFDKMKHNWEQRKGRTSQHNNTGFTNNWNFNQPQDAQPKETDWDYNARKKQEQEEIDRILDKVRKNGYDSLTPAEKQRLFDSSKH</sequence>
<evidence type="ECO:0000313" key="10">
    <source>
        <dbReference type="Proteomes" id="UP000029525"/>
    </source>
</evidence>
<dbReference type="InterPro" id="IPR046483">
    <property type="entry name" value="DUF6576"/>
</dbReference>
<feature type="transmembrane region" description="Helical" evidence="6">
    <location>
        <begin position="48"/>
        <end position="75"/>
    </location>
</feature>
<feature type="compositionally biased region" description="Basic and acidic residues" evidence="5">
    <location>
        <begin position="270"/>
        <end position="283"/>
    </location>
</feature>
<feature type="transmembrane region" description="Helical" evidence="6">
    <location>
        <begin position="87"/>
        <end position="112"/>
    </location>
</feature>
<dbReference type="Proteomes" id="UP000029525">
    <property type="component" value="Unassembled WGS sequence"/>
</dbReference>
<dbReference type="GO" id="GO:0004252">
    <property type="term" value="F:serine-type endopeptidase activity"/>
    <property type="evidence" value="ECO:0007669"/>
    <property type="project" value="InterPro"/>
</dbReference>
<keyword evidence="2 6" id="KW-0812">Transmembrane</keyword>
<comment type="caution">
    <text evidence="9">The sequence shown here is derived from an EMBL/GenBank/DDBJ whole genome shotgun (WGS) entry which is preliminary data.</text>
</comment>
<feature type="transmembrane region" description="Helical" evidence="6">
    <location>
        <begin position="12"/>
        <end position="28"/>
    </location>
</feature>
<feature type="transmembrane region" description="Helical" evidence="6">
    <location>
        <begin position="195"/>
        <end position="215"/>
    </location>
</feature>
<dbReference type="Gene3D" id="1.20.1540.10">
    <property type="entry name" value="Rhomboid-like"/>
    <property type="match status" value="1"/>
</dbReference>
<dbReference type="EMBL" id="JRNQ01000050">
    <property type="protein sequence ID" value="KGF44104.1"/>
    <property type="molecule type" value="Genomic_DNA"/>
</dbReference>
<name>A0A096CFR3_9BACT</name>